<name>A0ACD1E4F3_9MICO</name>
<evidence type="ECO:0000313" key="1">
    <source>
        <dbReference type="EMBL" id="QWS33557.1"/>
    </source>
</evidence>
<keyword evidence="2" id="KW-1185">Reference proteome</keyword>
<dbReference type="Proteomes" id="UP000681794">
    <property type="component" value="Chromosome"/>
</dbReference>
<accession>A0ACD1E4F3</accession>
<sequence>MLTAVIFPVLSVGDRVGGALPVALIGAAGGVILIGGVFCLCRASIGTPVLVISMLALMFVSRQIGGIWLLLIPSYILSAFGSAVLGGHLRFLRTRGAKRR</sequence>
<evidence type="ECO:0000313" key="2">
    <source>
        <dbReference type="Proteomes" id="UP000681794"/>
    </source>
</evidence>
<gene>
    <name evidence="1" type="ORF">KM842_15220</name>
</gene>
<proteinExistence type="predicted"/>
<organism evidence="1 2">
    <name type="scientific">Curtobacterium aetherium</name>
    <dbReference type="NCBI Taxonomy" id="2841594"/>
    <lineage>
        <taxon>Bacteria</taxon>
        <taxon>Bacillati</taxon>
        <taxon>Actinomycetota</taxon>
        <taxon>Actinomycetes</taxon>
        <taxon>Micrococcales</taxon>
        <taxon>Microbacteriaceae</taxon>
        <taxon>Curtobacterium</taxon>
    </lineage>
</organism>
<dbReference type="EMBL" id="CP076544">
    <property type="protein sequence ID" value="QWS33557.1"/>
    <property type="molecule type" value="Genomic_DNA"/>
</dbReference>
<protein>
    <submittedName>
        <fullName evidence="1">Uncharacterized protein</fullName>
    </submittedName>
</protein>
<reference evidence="1" key="1">
    <citation type="submission" date="2021-06" db="EMBL/GenBank/DDBJ databases">
        <authorList>
            <person name="Ellington A.J."/>
            <person name="Bryan N.C."/>
            <person name="Christner B.C."/>
            <person name="Reisch C.R."/>
        </authorList>
    </citation>
    <scope>NUCLEOTIDE SEQUENCE</scope>
    <source>
        <strain evidence="1">L6-1</strain>
    </source>
</reference>